<dbReference type="RefSeq" id="WP_187561201.1">
    <property type="nucleotide sequence ID" value="NZ_JACGWS010000003.1"/>
</dbReference>
<gene>
    <name evidence="1" type="ORF">H2O64_05665</name>
</gene>
<reference evidence="1 2" key="1">
    <citation type="submission" date="2020-07" db="EMBL/GenBank/DDBJ databases">
        <title>Description of Kordia aestuariivivens sp. nov., isolated from a tidal flat.</title>
        <authorList>
            <person name="Park S."/>
            <person name="Yoon J.-H."/>
        </authorList>
    </citation>
    <scope>NUCLEOTIDE SEQUENCE [LARGE SCALE GENOMIC DNA]</scope>
    <source>
        <strain evidence="1 2">YSTF-M3</strain>
    </source>
</reference>
<dbReference type="Proteomes" id="UP000619238">
    <property type="component" value="Unassembled WGS sequence"/>
</dbReference>
<protein>
    <submittedName>
        <fullName evidence="1">Uncharacterized protein</fullName>
    </submittedName>
</protein>
<sequence>MKKKNLKTLSLKKASVSKLNGGSNVPTPIQLTRNLLECIQTRDIRQCTWYSELLTACECPPSWDFRCQQSIDIPCEA</sequence>
<organism evidence="1 2">
    <name type="scientific">Kordia aestuariivivens</name>
    <dbReference type="NCBI Taxonomy" id="2759037"/>
    <lineage>
        <taxon>Bacteria</taxon>
        <taxon>Pseudomonadati</taxon>
        <taxon>Bacteroidota</taxon>
        <taxon>Flavobacteriia</taxon>
        <taxon>Flavobacteriales</taxon>
        <taxon>Flavobacteriaceae</taxon>
        <taxon>Kordia</taxon>
    </lineage>
</organism>
<comment type="caution">
    <text evidence="1">The sequence shown here is derived from an EMBL/GenBank/DDBJ whole genome shotgun (WGS) entry which is preliminary data.</text>
</comment>
<evidence type="ECO:0000313" key="2">
    <source>
        <dbReference type="Proteomes" id="UP000619238"/>
    </source>
</evidence>
<keyword evidence="2" id="KW-1185">Reference proteome</keyword>
<dbReference type="EMBL" id="JACGWS010000003">
    <property type="protein sequence ID" value="MBC8754149.1"/>
    <property type="molecule type" value="Genomic_DNA"/>
</dbReference>
<name>A0ABR7Q6G4_9FLAO</name>
<evidence type="ECO:0000313" key="1">
    <source>
        <dbReference type="EMBL" id="MBC8754149.1"/>
    </source>
</evidence>
<accession>A0ABR7Q6G4</accession>
<proteinExistence type="predicted"/>